<dbReference type="Gene3D" id="3.40.50.1820">
    <property type="entry name" value="alpha/beta hydrolase"/>
    <property type="match status" value="1"/>
</dbReference>
<dbReference type="EC" id="2.3.1.122" evidence="3"/>
<dbReference type="InterPro" id="IPR000801">
    <property type="entry name" value="Esterase-like"/>
</dbReference>
<dbReference type="InterPro" id="IPR006311">
    <property type="entry name" value="TAT_signal"/>
</dbReference>
<protein>
    <recommendedName>
        <fullName evidence="7">Acyl-CoA:diacylglycerol acyltransferase</fullName>
        <ecNumber evidence="3">2.3.1.122</ecNumber>
        <ecNumber evidence="4">2.3.1.20</ecNumber>
    </recommendedName>
</protein>
<keyword evidence="6" id="KW-0012">Acyltransferase</keyword>
<reference evidence="11" key="1">
    <citation type="journal article" date="2019" name="Int. J. Syst. Evol. Microbiol.">
        <title>The Global Catalogue of Microorganisms (GCM) 10K type strain sequencing project: providing services to taxonomists for standard genome sequencing and annotation.</title>
        <authorList>
            <consortium name="The Broad Institute Genomics Platform"/>
            <consortium name="The Broad Institute Genome Sequencing Center for Infectious Disease"/>
            <person name="Wu L."/>
            <person name="Ma J."/>
        </authorList>
    </citation>
    <scope>NUCLEOTIDE SEQUENCE [LARGE SCALE GENOMIC DNA]</scope>
    <source>
        <strain evidence="11">JCM 9687</strain>
    </source>
</reference>
<evidence type="ECO:0000256" key="5">
    <source>
        <dbReference type="ARBA" id="ARBA00022679"/>
    </source>
</evidence>
<dbReference type="PROSITE" id="PS51318">
    <property type="entry name" value="TAT"/>
    <property type="match status" value="1"/>
</dbReference>
<dbReference type="SUPFAM" id="SSF53474">
    <property type="entry name" value="alpha/beta-Hydrolases"/>
    <property type="match status" value="1"/>
</dbReference>
<dbReference type="RefSeq" id="WP_258349175.1">
    <property type="nucleotide sequence ID" value="NZ_BAAAYK010000038.1"/>
</dbReference>
<comment type="caution">
    <text evidence="10">The sequence shown here is derived from an EMBL/GenBank/DDBJ whole genome shotgun (WGS) entry which is preliminary data.</text>
</comment>
<evidence type="ECO:0000256" key="8">
    <source>
        <dbReference type="ARBA" id="ARBA00048109"/>
    </source>
</evidence>
<comment type="similarity">
    <text evidence="2">Belongs to the mycobacterial A85 antigen family.</text>
</comment>
<comment type="catalytic activity">
    <reaction evidence="1">
        <text>2 alpha,alpha'-trehalose 6-mycolate = alpha,alpha'-trehalose 6,6'-bismycolate + alpha,alpha-trehalose</text>
        <dbReference type="Rhea" id="RHEA:23472"/>
        <dbReference type="ChEBI" id="CHEBI:16551"/>
        <dbReference type="ChEBI" id="CHEBI:18195"/>
        <dbReference type="ChEBI" id="CHEBI:18234"/>
        <dbReference type="EC" id="2.3.1.122"/>
    </reaction>
</comment>
<dbReference type="Proteomes" id="UP001500483">
    <property type="component" value="Unassembled WGS sequence"/>
</dbReference>
<organism evidence="10 11">
    <name type="scientific">Saccharopolyspora gregorii</name>
    <dbReference type="NCBI Taxonomy" id="33914"/>
    <lineage>
        <taxon>Bacteria</taxon>
        <taxon>Bacillati</taxon>
        <taxon>Actinomycetota</taxon>
        <taxon>Actinomycetes</taxon>
        <taxon>Pseudonocardiales</taxon>
        <taxon>Pseudonocardiaceae</taxon>
        <taxon>Saccharopolyspora</taxon>
    </lineage>
</organism>
<sequence>MRNVRLGRRSLLSLMGVTAVGATAAACGRSNPGVATAEAPLRRPMPRTPAATGPVLRVDTERSYYRDGDVQLMFAFPNGLEATENLPIVLYLHGRDGMSPTPIPYETLSKLETEYAGGAIPPFGLLAVDGGFNSYWNDGSANGDLLSMLLEEVPAWLRSRHLGDRDGLPFAVAGISTGGFGALNYAAERTQVGLPVEAAALLAPALPVTWELMNEKGVFATEQEWHEHDPLRHTDRLGDVPLGIWVGDVDVYREGAEQLAAEHPNTPVMSVLPGGHDGSVFDAVGSEMLRFLATGVSAEG</sequence>
<dbReference type="Pfam" id="PF00756">
    <property type="entry name" value="Esterase"/>
    <property type="match status" value="1"/>
</dbReference>
<evidence type="ECO:0000256" key="2">
    <source>
        <dbReference type="ARBA" id="ARBA00005874"/>
    </source>
</evidence>
<dbReference type="InterPro" id="IPR029058">
    <property type="entry name" value="AB_hydrolase_fold"/>
</dbReference>
<evidence type="ECO:0000313" key="11">
    <source>
        <dbReference type="Proteomes" id="UP001500483"/>
    </source>
</evidence>
<comment type="catalytic activity">
    <reaction evidence="8">
        <text>an acyl-CoA + a 1,2-diacyl-sn-glycerol = a triacyl-sn-glycerol + CoA</text>
        <dbReference type="Rhea" id="RHEA:10868"/>
        <dbReference type="ChEBI" id="CHEBI:17815"/>
        <dbReference type="ChEBI" id="CHEBI:57287"/>
        <dbReference type="ChEBI" id="CHEBI:58342"/>
        <dbReference type="ChEBI" id="CHEBI:64615"/>
        <dbReference type="EC" id="2.3.1.20"/>
    </reaction>
</comment>
<keyword evidence="5" id="KW-0808">Transferase</keyword>
<evidence type="ECO:0000256" key="7">
    <source>
        <dbReference type="ARBA" id="ARBA00032572"/>
    </source>
</evidence>
<keyword evidence="9" id="KW-0732">Signal</keyword>
<dbReference type="PANTHER" id="PTHR48098">
    <property type="entry name" value="ENTEROCHELIN ESTERASE-RELATED"/>
    <property type="match status" value="1"/>
</dbReference>
<evidence type="ECO:0000313" key="10">
    <source>
        <dbReference type="EMBL" id="GAA3358363.1"/>
    </source>
</evidence>
<proteinExistence type="inferred from homology"/>
<evidence type="ECO:0000256" key="3">
    <source>
        <dbReference type="ARBA" id="ARBA00012820"/>
    </source>
</evidence>
<feature type="signal peptide" evidence="9">
    <location>
        <begin position="1"/>
        <end position="24"/>
    </location>
</feature>
<accession>A0ABP6RQ08</accession>
<evidence type="ECO:0000256" key="9">
    <source>
        <dbReference type="SAM" id="SignalP"/>
    </source>
</evidence>
<keyword evidence="10" id="KW-0378">Hydrolase</keyword>
<dbReference type="EMBL" id="BAAAYK010000038">
    <property type="protein sequence ID" value="GAA3358363.1"/>
    <property type="molecule type" value="Genomic_DNA"/>
</dbReference>
<name>A0ABP6RQ08_9PSEU</name>
<evidence type="ECO:0000256" key="1">
    <source>
        <dbReference type="ARBA" id="ARBA00000697"/>
    </source>
</evidence>
<evidence type="ECO:0000256" key="6">
    <source>
        <dbReference type="ARBA" id="ARBA00023315"/>
    </source>
</evidence>
<dbReference type="EC" id="2.3.1.20" evidence="4"/>
<gene>
    <name evidence="10" type="ORF">GCM10020366_30140</name>
</gene>
<dbReference type="PANTHER" id="PTHR48098:SF1">
    <property type="entry name" value="DIACYLGLYCEROL ACYLTRANSFERASE_MYCOLYLTRANSFERASE AG85A"/>
    <property type="match status" value="1"/>
</dbReference>
<feature type="chain" id="PRO_5045748569" description="Acyl-CoA:diacylglycerol acyltransferase" evidence="9">
    <location>
        <begin position="25"/>
        <end position="300"/>
    </location>
</feature>
<evidence type="ECO:0000256" key="4">
    <source>
        <dbReference type="ARBA" id="ARBA00013244"/>
    </source>
</evidence>
<dbReference type="InterPro" id="IPR050583">
    <property type="entry name" value="Mycobacterial_A85_antigen"/>
</dbReference>
<dbReference type="GO" id="GO:0016787">
    <property type="term" value="F:hydrolase activity"/>
    <property type="evidence" value="ECO:0007669"/>
    <property type="project" value="UniProtKB-KW"/>
</dbReference>
<dbReference type="PROSITE" id="PS51257">
    <property type="entry name" value="PROKAR_LIPOPROTEIN"/>
    <property type="match status" value="1"/>
</dbReference>
<keyword evidence="11" id="KW-1185">Reference proteome</keyword>